<name>A0A1G6MGK2_9BACT</name>
<organism evidence="1 2">
    <name type="scientific">Algoriphagus faecimaris</name>
    <dbReference type="NCBI Taxonomy" id="686796"/>
    <lineage>
        <taxon>Bacteria</taxon>
        <taxon>Pseudomonadati</taxon>
        <taxon>Bacteroidota</taxon>
        <taxon>Cytophagia</taxon>
        <taxon>Cytophagales</taxon>
        <taxon>Cyclobacteriaceae</taxon>
        <taxon>Algoriphagus</taxon>
    </lineage>
</organism>
<accession>A0A1G6MGK2</accession>
<gene>
    <name evidence="1" type="ORF">SAMN04488104_1001182</name>
</gene>
<dbReference type="AlphaFoldDB" id="A0A1G6MGK2"/>
<protein>
    <recommendedName>
        <fullName evidence="3">Outer membrane protein beta-barrel domain-containing protein</fullName>
    </recommendedName>
</protein>
<evidence type="ECO:0000313" key="1">
    <source>
        <dbReference type="EMBL" id="SDC54738.1"/>
    </source>
</evidence>
<evidence type="ECO:0000313" key="2">
    <source>
        <dbReference type="Proteomes" id="UP000199060"/>
    </source>
</evidence>
<dbReference type="RefSeq" id="WP_139162634.1">
    <property type="nucleotide sequence ID" value="NZ_FNAC01000001.1"/>
</dbReference>
<evidence type="ECO:0008006" key="3">
    <source>
        <dbReference type="Google" id="ProtNLM"/>
    </source>
</evidence>
<dbReference type="Proteomes" id="UP000199060">
    <property type="component" value="Unassembled WGS sequence"/>
</dbReference>
<sequence>MRISLLIAVLLCLSIKSIGQDLRIGLTTVEERSFSNSLVRLDSVNVFEQTQNGASYLMPFVKVDWTLSERFYSSFGIQFYRSFVTLTASYTSELFPEHSPFISKGGLTTTNNFEFPVGVSYLLIKKKKFKLFLELSAVPVWSIQDFEPFDLEVPQGIDWTQEILDVINAVETIPDPFYMNYQYGISVEYKRFGLTFFRAANMSRSISTDYELYGQSYNFQRRIRSTRIGLYYSFGLKKKDRE</sequence>
<reference evidence="2" key="1">
    <citation type="submission" date="2016-10" db="EMBL/GenBank/DDBJ databases">
        <authorList>
            <person name="Varghese N."/>
            <person name="Submissions S."/>
        </authorList>
    </citation>
    <scope>NUCLEOTIDE SEQUENCE [LARGE SCALE GENOMIC DNA]</scope>
    <source>
        <strain evidence="2">DSM 23095</strain>
    </source>
</reference>
<dbReference type="EMBL" id="FNAC01000001">
    <property type="protein sequence ID" value="SDC54738.1"/>
    <property type="molecule type" value="Genomic_DNA"/>
</dbReference>
<dbReference type="OrthoDB" id="822921at2"/>
<dbReference type="STRING" id="686796.SAMN04488104_1001182"/>
<keyword evidence="2" id="KW-1185">Reference proteome</keyword>
<proteinExistence type="predicted"/>